<dbReference type="AlphaFoldDB" id="A1TCC0"/>
<keyword evidence="3" id="KW-1185">Reference proteome</keyword>
<accession>A1TCC0</accession>
<dbReference type="InterPro" id="IPR053773">
    <property type="entry name" value="Vpar_1526-like"/>
</dbReference>
<dbReference type="eggNOG" id="ENOG502Z9S5">
    <property type="taxonomic scope" value="Bacteria"/>
</dbReference>
<reference evidence="2" key="1">
    <citation type="submission" date="2006-12" db="EMBL/GenBank/DDBJ databases">
        <title>Complete sequence of Mycobacterium vanbaalenii PYR-1.</title>
        <authorList>
            <consortium name="US DOE Joint Genome Institute"/>
            <person name="Copeland A."/>
            <person name="Lucas S."/>
            <person name="Lapidus A."/>
            <person name="Barry K."/>
            <person name="Detter J.C."/>
            <person name="Glavina del Rio T."/>
            <person name="Hammon N."/>
            <person name="Israni S."/>
            <person name="Dalin E."/>
            <person name="Tice H."/>
            <person name="Pitluck S."/>
            <person name="Singan V."/>
            <person name="Schmutz J."/>
            <person name="Larimer F."/>
            <person name="Land M."/>
            <person name="Hauser L."/>
            <person name="Kyrpides N."/>
            <person name="Anderson I.J."/>
            <person name="Miller C."/>
            <person name="Richardson P."/>
        </authorList>
    </citation>
    <scope>NUCLEOTIDE SEQUENCE [LARGE SCALE GENOMIC DNA]</scope>
    <source>
        <strain evidence="2">PYR-1</strain>
    </source>
</reference>
<dbReference type="Proteomes" id="UP000009159">
    <property type="component" value="Chromosome"/>
</dbReference>
<organism evidence="2 3">
    <name type="scientific">Mycolicibacterium vanbaalenii (strain DSM 7251 / JCM 13017 / BCRC 16820 / KCTC 9966 / NRRL B-24157 / PYR-1)</name>
    <name type="common">Mycobacterium vanbaalenii</name>
    <dbReference type="NCBI Taxonomy" id="350058"/>
    <lineage>
        <taxon>Bacteria</taxon>
        <taxon>Bacillati</taxon>
        <taxon>Actinomycetota</taxon>
        <taxon>Actinomycetes</taxon>
        <taxon>Mycobacteriales</taxon>
        <taxon>Mycobacteriaceae</taxon>
        <taxon>Mycolicibacterium</taxon>
    </lineage>
</organism>
<dbReference type="HOGENOM" id="CLU_756090_0_0_11"/>
<protein>
    <submittedName>
        <fullName evidence="2">Uncharacterized protein</fullName>
    </submittedName>
</protein>
<feature type="region of interest" description="Disordered" evidence="1">
    <location>
        <begin position="1"/>
        <end position="21"/>
    </location>
</feature>
<name>A1TCC0_MYCVP</name>
<proteinExistence type="predicted"/>
<dbReference type="EMBL" id="CP000511">
    <property type="protein sequence ID" value="ABM14820.1"/>
    <property type="molecule type" value="Genomic_DNA"/>
</dbReference>
<dbReference type="RefSeq" id="WP_011781199.1">
    <property type="nucleotide sequence ID" value="NC_008726.1"/>
</dbReference>
<evidence type="ECO:0000313" key="2">
    <source>
        <dbReference type="EMBL" id="ABM14820.1"/>
    </source>
</evidence>
<dbReference type="KEGG" id="mva:Mvan_4043"/>
<sequence length="366" mass="39997">MKQEQFGGDGTANNQAGRDVNVHHHHYGVTEERAREIALELWQNNAPRLASEARGTFDGRAIKMTTEIITKTVAEDPELLERFKDPRAQVVLLKAQEAYGETGDDELGAILAGLVVALVGEPTRTRQEIVLREAIECAPRLSAQHLSALIVIVLLTRMSYRATPSVEALLDSLDGDLAPYYGAIPTDAFEYTYMGATAAGLFLPGLGHKVYDKIFSSHPNAMYPPIPPDEIPEDWTATAEAGAELSDMLYAQHAEAIENVRLRIRPDAADVVLRADPQAPPPLTPLQTKLREFVMERSIMKSDFAALLREAKPELAAFLDTIDSTMALHFQPSAVGIMLARHAVATRSPHAAEQIDRLFAAVGSSS</sequence>
<evidence type="ECO:0000256" key="1">
    <source>
        <dbReference type="SAM" id="MobiDB-lite"/>
    </source>
</evidence>
<dbReference type="NCBIfam" id="NF045477">
    <property type="entry name" value="LPO_1073_dom"/>
    <property type="match status" value="1"/>
</dbReference>
<evidence type="ECO:0000313" key="3">
    <source>
        <dbReference type="Proteomes" id="UP000009159"/>
    </source>
</evidence>
<gene>
    <name evidence="2" type="ordered locus">Mvan_4043</name>
</gene>